<dbReference type="EMBL" id="PDOE01000032">
    <property type="protein sequence ID" value="RKL64853.1"/>
    <property type="molecule type" value="Genomic_DNA"/>
</dbReference>
<dbReference type="GO" id="GO:0010181">
    <property type="term" value="F:FMN binding"/>
    <property type="evidence" value="ECO:0007669"/>
    <property type="project" value="InterPro"/>
</dbReference>
<keyword evidence="3" id="KW-1185">Reference proteome</keyword>
<dbReference type="PANTHER" id="PTHR22893">
    <property type="entry name" value="NADH OXIDOREDUCTASE-RELATED"/>
    <property type="match status" value="1"/>
</dbReference>
<dbReference type="SUPFAM" id="SSF51395">
    <property type="entry name" value="FMN-linked oxidoreductases"/>
    <property type="match status" value="1"/>
</dbReference>
<reference evidence="2 3" key="1">
    <citation type="submission" date="2017-10" db="EMBL/GenBank/DDBJ databases">
        <title>Bacillus sp. nov., a halophilic bacterium isolated from a Keqin Lake.</title>
        <authorList>
            <person name="Wang H."/>
        </authorList>
    </citation>
    <scope>NUCLEOTIDE SEQUENCE [LARGE SCALE GENOMIC DNA]</scope>
    <source>
        <strain evidence="2 3">KCTC 13187</strain>
    </source>
</reference>
<protein>
    <submittedName>
        <fullName evidence="2">Alkene reductase</fullName>
    </submittedName>
</protein>
<name>A0A3A9K595_9BACI</name>
<sequence length="347" mass="38672">MAVELLEPVQIGNYSLQSKVVMAPMTRGFANDLGIIHPDTINYYKIRAFYGVGMIITEGISISKEAQGTVGIPGLYTLRQVEAWKDVTKEVHKAGGLIIAQLWHVGRLSHSYFTGGTKPIAPSAVQANGQTHNIRMPYETPRPMTITDIERTIADFAAAAENAMNAGFDGVEIHAAHGYLIDQFQSYITNLRKDEYGQKKFLFLEQIIKAVGNSIGIDKVIVRFSEHKDDLPLYYWENPEDTVQEILNVFYKTGISLIHPSSPSFKKPLTNHTLTLHALIRKYWNKASIGVGEMTPNIAEEAISSSEIQLAAFARPLLANPDMVELLKRSTPLKKYHPETHLSTLLP</sequence>
<gene>
    <name evidence="2" type="ORF">CR203_23985</name>
</gene>
<evidence type="ECO:0000259" key="1">
    <source>
        <dbReference type="Pfam" id="PF00724"/>
    </source>
</evidence>
<dbReference type="Gene3D" id="3.20.20.70">
    <property type="entry name" value="Aldolase class I"/>
    <property type="match status" value="1"/>
</dbReference>
<dbReference type="AlphaFoldDB" id="A0A3A9K595"/>
<dbReference type="PANTHER" id="PTHR22893:SF91">
    <property type="entry name" value="NADPH DEHYDROGENASE 2-RELATED"/>
    <property type="match status" value="1"/>
</dbReference>
<dbReference type="Proteomes" id="UP000281498">
    <property type="component" value="Unassembled WGS sequence"/>
</dbReference>
<dbReference type="GO" id="GO:0016491">
    <property type="term" value="F:oxidoreductase activity"/>
    <property type="evidence" value="ECO:0007669"/>
    <property type="project" value="InterPro"/>
</dbReference>
<dbReference type="Pfam" id="PF00724">
    <property type="entry name" value="Oxidored_FMN"/>
    <property type="match status" value="1"/>
</dbReference>
<comment type="caution">
    <text evidence="2">The sequence shown here is derived from an EMBL/GenBank/DDBJ whole genome shotgun (WGS) entry which is preliminary data.</text>
</comment>
<dbReference type="OrthoDB" id="9772736at2"/>
<feature type="domain" description="NADH:flavin oxidoreductase/NADH oxidase N-terminal" evidence="1">
    <location>
        <begin position="4"/>
        <end position="331"/>
    </location>
</feature>
<proteinExistence type="predicted"/>
<dbReference type="InterPro" id="IPR045247">
    <property type="entry name" value="Oye-like"/>
</dbReference>
<dbReference type="InterPro" id="IPR013785">
    <property type="entry name" value="Aldolase_TIM"/>
</dbReference>
<evidence type="ECO:0000313" key="3">
    <source>
        <dbReference type="Proteomes" id="UP000281498"/>
    </source>
</evidence>
<dbReference type="InterPro" id="IPR001155">
    <property type="entry name" value="OxRdtase_FMN_N"/>
</dbReference>
<organism evidence="2 3">
    <name type="scientific">Salipaludibacillus neizhouensis</name>
    <dbReference type="NCBI Taxonomy" id="885475"/>
    <lineage>
        <taxon>Bacteria</taxon>
        <taxon>Bacillati</taxon>
        <taxon>Bacillota</taxon>
        <taxon>Bacilli</taxon>
        <taxon>Bacillales</taxon>
        <taxon>Bacillaceae</taxon>
    </lineage>
</organism>
<accession>A0A3A9K595</accession>
<evidence type="ECO:0000313" key="2">
    <source>
        <dbReference type="EMBL" id="RKL64853.1"/>
    </source>
</evidence>